<organism evidence="12 13">
    <name type="scientific">Acetobacterium wieringae</name>
    <dbReference type="NCBI Taxonomy" id="52694"/>
    <lineage>
        <taxon>Bacteria</taxon>
        <taxon>Bacillati</taxon>
        <taxon>Bacillota</taxon>
        <taxon>Clostridia</taxon>
        <taxon>Eubacteriales</taxon>
        <taxon>Eubacteriaceae</taxon>
        <taxon>Acetobacterium</taxon>
    </lineage>
</organism>
<keyword evidence="1 8" id="KW-0808">Transferase</keyword>
<dbReference type="OrthoDB" id="9805030at2"/>
<dbReference type="GO" id="GO:0005524">
    <property type="term" value="F:ATP binding"/>
    <property type="evidence" value="ECO:0007669"/>
    <property type="project" value="UniProtKB-UniRule"/>
</dbReference>
<feature type="binding site" evidence="8">
    <location>
        <begin position="85"/>
        <end position="88"/>
    </location>
    <ligand>
        <name>AMP</name>
        <dbReference type="ChEBI" id="CHEBI:456215"/>
    </ligand>
</feature>
<keyword evidence="3 8" id="KW-0545">Nucleotide biosynthesis</keyword>
<comment type="subcellular location">
    <subcellularLocation>
        <location evidence="8 10">Cytoplasm</location>
    </subcellularLocation>
</comment>
<dbReference type="CDD" id="cd01428">
    <property type="entry name" value="ADK"/>
    <property type="match status" value="1"/>
</dbReference>
<dbReference type="InterPro" id="IPR033690">
    <property type="entry name" value="Adenylat_kinase_CS"/>
</dbReference>
<dbReference type="RefSeq" id="WP_070369416.1">
    <property type="nucleotide sequence ID" value="NZ_CP097897.1"/>
</dbReference>
<dbReference type="InterPro" id="IPR000850">
    <property type="entry name" value="Adenylat/UMP-CMP_kin"/>
</dbReference>
<dbReference type="SUPFAM" id="SSF52540">
    <property type="entry name" value="P-loop containing nucleoside triphosphate hydrolases"/>
    <property type="match status" value="1"/>
</dbReference>
<evidence type="ECO:0000313" key="12">
    <source>
        <dbReference type="EMBL" id="OFV72413.1"/>
    </source>
</evidence>
<comment type="catalytic activity">
    <reaction evidence="8 10">
        <text>AMP + ATP = 2 ADP</text>
        <dbReference type="Rhea" id="RHEA:12973"/>
        <dbReference type="ChEBI" id="CHEBI:30616"/>
        <dbReference type="ChEBI" id="CHEBI:456215"/>
        <dbReference type="ChEBI" id="CHEBI:456216"/>
        <dbReference type="EC" id="2.7.4.3"/>
    </reaction>
</comment>
<evidence type="ECO:0000256" key="3">
    <source>
        <dbReference type="ARBA" id="ARBA00022727"/>
    </source>
</evidence>
<dbReference type="Gene3D" id="3.40.50.300">
    <property type="entry name" value="P-loop containing nucleotide triphosphate hydrolases"/>
    <property type="match status" value="1"/>
</dbReference>
<dbReference type="Proteomes" id="UP000176244">
    <property type="component" value="Unassembled WGS sequence"/>
</dbReference>
<dbReference type="PANTHER" id="PTHR23359">
    <property type="entry name" value="NUCLEOTIDE KINASE"/>
    <property type="match status" value="1"/>
</dbReference>
<comment type="similarity">
    <text evidence="8 9">Belongs to the adenylate kinase family.</text>
</comment>
<dbReference type="GO" id="GO:0004017">
    <property type="term" value="F:AMP kinase activity"/>
    <property type="evidence" value="ECO:0007669"/>
    <property type="project" value="UniProtKB-UniRule"/>
</dbReference>
<evidence type="ECO:0000256" key="1">
    <source>
        <dbReference type="ARBA" id="ARBA00022679"/>
    </source>
</evidence>
<evidence type="ECO:0000256" key="8">
    <source>
        <dbReference type="HAMAP-Rule" id="MF_00235"/>
    </source>
</evidence>
<dbReference type="Pfam" id="PF05191">
    <property type="entry name" value="ADK_lid"/>
    <property type="match status" value="1"/>
</dbReference>
<feature type="binding site" evidence="8">
    <location>
        <begin position="136"/>
        <end position="137"/>
    </location>
    <ligand>
        <name>ATP</name>
        <dbReference type="ChEBI" id="CHEBI:30616"/>
    </ligand>
</feature>
<comment type="subunit">
    <text evidence="8 10">Monomer.</text>
</comment>
<feature type="binding site" evidence="8">
    <location>
        <position position="150"/>
    </location>
    <ligand>
        <name>Zn(2+)</name>
        <dbReference type="ChEBI" id="CHEBI:29105"/>
        <note>structural</note>
    </ligand>
</feature>
<dbReference type="UniPathway" id="UPA00588">
    <property type="reaction ID" value="UER00649"/>
</dbReference>
<name>A0A1F2PLY5_9FIRM</name>
<dbReference type="STRING" id="52694.ACWI_00160"/>
<evidence type="ECO:0000313" key="13">
    <source>
        <dbReference type="Proteomes" id="UP000176244"/>
    </source>
</evidence>
<dbReference type="NCBIfam" id="NF001381">
    <property type="entry name" value="PRK00279.1-3"/>
    <property type="match status" value="1"/>
</dbReference>
<feature type="binding site" evidence="8">
    <location>
        <begin position="57"/>
        <end position="59"/>
    </location>
    <ligand>
        <name>AMP</name>
        <dbReference type="ChEBI" id="CHEBI:456215"/>
    </ligand>
</feature>
<dbReference type="NCBIfam" id="NF001380">
    <property type="entry name" value="PRK00279.1-2"/>
    <property type="match status" value="1"/>
</dbReference>
<gene>
    <name evidence="12" type="primary">adk_1</name>
    <name evidence="8" type="synonym">adk</name>
    <name evidence="12" type="ORF">ACWI_00160</name>
</gene>
<feature type="binding site" evidence="8">
    <location>
        <position position="130"/>
    </location>
    <ligand>
        <name>Zn(2+)</name>
        <dbReference type="ChEBI" id="CHEBI:29105"/>
        <note>structural</note>
    </ligand>
</feature>
<dbReference type="GO" id="GO:0005737">
    <property type="term" value="C:cytoplasm"/>
    <property type="evidence" value="ECO:0007669"/>
    <property type="project" value="UniProtKB-SubCell"/>
</dbReference>
<feature type="region of interest" description="NMP" evidence="8">
    <location>
        <begin position="30"/>
        <end position="59"/>
    </location>
</feature>
<dbReference type="InterPro" id="IPR006259">
    <property type="entry name" value="Adenyl_kin_sub"/>
</dbReference>
<sequence>MRIILLGTPGGGKGTQAKLICEHYGIPHISTGDIFRRKIKEGTTEGKEISTYTEKGQLVPDRLTIGLVDERLKNDDCQKGFLLDGFPRDKKQAEALDQIMKAKNEQINFVFLIDVPKEIIVERIMGRRVCPKCGESYHIKYNPPKVTGECDVCGTPLIHRADDQEEIILDRLAIYNQTTEPILEFYRNKGILHKIKGDGGIQDIFSQIVTILDGVK</sequence>
<dbReference type="NCBIfam" id="TIGR01351">
    <property type="entry name" value="adk"/>
    <property type="match status" value="1"/>
</dbReference>
<dbReference type="EMBL" id="LKEU01000009">
    <property type="protein sequence ID" value="OFV72413.1"/>
    <property type="molecule type" value="Genomic_DNA"/>
</dbReference>
<dbReference type="GO" id="GO:0008270">
    <property type="term" value="F:zinc ion binding"/>
    <property type="evidence" value="ECO:0007669"/>
    <property type="project" value="UniProtKB-UniRule"/>
</dbReference>
<dbReference type="EC" id="2.7.4.3" evidence="8 10"/>
<feature type="binding site" evidence="8">
    <location>
        <position position="133"/>
    </location>
    <ligand>
        <name>Zn(2+)</name>
        <dbReference type="ChEBI" id="CHEBI:29105"/>
        <note>structural</note>
    </ligand>
</feature>
<dbReference type="InterPro" id="IPR027417">
    <property type="entry name" value="P-loop_NTPase"/>
</dbReference>
<keyword evidence="5 8" id="KW-0418">Kinase</keyword>
<evidence type="ECO:0000256" key="2">
    <source>
        <dbReference type="ARBA" id="ARBA00022723"/>
    </source>
</evidence>
<evidence type="ECO:0000256" key="10">
    <source>
        <dbReference type="RuleBase" id="RU003331"/>
    </source>
</evidence>
<dbReference type="HAMAP" id="MF_00235">
    <property type="entry name" value="Adenylate_kinase_Adk"/>
    <property type="match status" value="1"/>
</dbReference>
<feature type="domain" description="Adenylate kinase active site lid" evidence="11">
    <location>
        <begin position="127"/>
        <end position="162"/>
    </location>
</feature>
<evidence type="ECO:0000256" key="5">
    <source>
        <dbReference type="ARBA" id="ARBA00022777"/>
    </source>
</evidence>
<evidence type="ECO:0000259" key="11">
    <source>
        <dbReference type="Pfam" id="PF05191"/>
    </source>
</evidence>
<accession>A0A1F2PLY5</accession>
<comment type="domain">
    <text evidence="8">Consists of three domains, a large central CORE domain and two small peripheral domains, NMPbind and LID, which undergo movements during catalysis. The LID domain closes over the site of phosphoryl transfer upon ATP binding. Assembling and dissambling the active center during each catalytic cycle provides an effective means to prevent ATP hydrolysis. Some bacteria have evolved a zinc-coordinating structure that stabilizes the LID domain.</text>
</comment>
<comment type="caution">
    <text evidence="12">The sequence shown here is derived from an EMBL/GenBank/DDBJ whole genome shotgun (WGS) entry which is preliminary data.</text>
</comment>
<feature type="binding site" evidence="8">
    <location>
        <begin position="10"/>
        <end position="15"/>
    </location>
    <ligand>
        <name>ATP</name>
        <dbReference type="ChEBI" id="CHEBI:30616"/>
    </ligand>
</feature>
<dbReference type="AlphaFoldDB" id="A0A1F2PLY5"/>
<protein>
    <recommendedName>
        <fullName evidence="8 10">Adenylate kinase</fullName>
        <shortName evidence="8">AK</shortName>
        <ecNumber evidence="8 10">2.7.4.3</ecNumber>
    </recommendedName>
    <alternativeName>
        <fullName evidence="8">ATP-AMP transphosphorylase</fullName>
    </alternativeName>
    <alternativeName>
        <fullName evidence="8">ATP:AMP phosphotransferase</fullName>
    </alternativeName>
    <alternativeName>
        <fullName evidence="8">Adenylate monophosphate kinase</fullName>
    </alternativeName>
</protein>
<keyword evidence="8" id="KW-0963">Cytoplasm</keyword>
<evidence type="ECO:0000256" key="9">
    <source>
        <dbReference type="RuleBase" id="RU003330"/>
    </source>
</evidence>
<comment type="pathway">
    <text evidence="8">Purine metabolism; AMP biosynthesis via salvage pathway; AMP from ADP: step 1/1.</text>
</comment>
<dbReference type="FunFam" id="3.40.50.300:FF:000106">
    <property type="entry name" value="Adenylate kinase mitochondrial"/>
    <property type="match status" value="1"/>
</dbReference>
<dbReference type="Pfam" id="PF00406">
    <property type="entry name" value="ADK"/>
    <property type="match status" value="1"/>
</dbReference>
<feature type="region of interest" description="LID" evidence="8">
    <location>
        <begin position="126"/>
        <end position="163"/>
    </location>
</feature>
<proteinExistence type="inferred from homology"/>
<feature type="binding site" evidence="8">
    <location>
        <position position="36"/>
    </location>
    <ligand>
        <name>AMP</name>
        <dbReference type="ChEBI" id="CHEBI:456215"/>
    </ligand>
</feature>
<evidence type="ECO:0000256" key="6">
    <source>
        <dbReference type="ARBA" id="ARBA00022833"/>
    </source>
</evidence>
<feature type="binding site" evidence="8">
    <location>
        <position position="92"/>
    </location>
    <ligand>
        <name>AMP</name>
        <dbReference type="ChEBI" id="CHEBI:456215"/>
    </ligand>
</feature>
<feature type="binding site" evidence="8">
    <location>
        <position position="160"/>
    </location>
    <ligand>
        <name>AMP</name>
        <dbReference type="ChEBI" id="CHEBI:456215"/>
    </ligand>
</feature>
<dbReference type="InterPro" id="IPR007862">
    <property type="entry name" value="Adenylate_kinase_lid-dom"/>
</dbReference>
<keyword evidence="6 8" id="KW-0862">Zinc</keyword>
<keyword evidence="2 8" id="KW-0479">Metal-binding</keyword>
<keyword evidence="4 8" id="KW-0547">Nucleotide-binding</keyword>
<feature type="binding site" evidence="8">
    <location>
        <position position="127"/>
    </location>
    <ligand>
        <name>ATP</name>
        <dbReference type="ChEBI" id="CHEBI:30616"/>
    </ligand>
</feature>
<evidence type="ECO:0000256" key="4">
    <source>
        <dbReference type="ARBA" id="ARBA00022741"/>
    </source>
</evidence>
<feature type="binding site" evidence="8">
    <location>
        <position position="171"/>
    </location>
    <ligand>
        <name>AMP</name>
        <dbReference type="ChEBI" id="CHEBI:456215"/>
    </ligand>
</feature>
<evidence type="ECO:0000256" key="7">
    <source>
        <dbReference type="ARBA" id="ARBA00022840"/>
    </source>
</evidence>
<feature type="binding site" evidence="8">
    <location>
        <position position="153"/>
    </location>
    <ligand>
        <name>Zn(2+)</name>
        <dbReference type="ChEBI" id="CHEBI:29105"/>
        <note>structural</note>
    </ligand>
</feature>
<feature type="binding site" evidence="8">
    <location>
        <position position="31"/>
    </location>
    <ligand>
        <name>AMP</name>
        <dbReference type="ChEBI" id="CHEBI:456215"/>
    </ligand>
</feature>
<keyword evidence="7 8" id="KW-0067">ATP-binding</keyword>
<feature type="binding site" evidence="8">
    <location>
        <position position="199"/>
    </location>
    <ligand>
        <name>ATP</name>
        <dbReference type="ChEBI" id="CHEBI:30616"/>
    </ligand>
</feature>
<reference evidence="12 13" key="1">
    <citation type="submission" date="2015-09" db="EMBL/GenBank/DDBJ databases">
        <title>Genome sequence of Acetobacterium wieringae DSM 1911.</title>
        <authorList>
            <person name="Poehlein A."/>
            <person name="Bengelsdorf F.R."/>
            <person name="Schiel-Bengelsdorf B."/>
            <person name="Duerre P."/>
            <person name="Daniel R."/>
        </authorList>
    </citation>
    <scope>NUCLEOTIDE SEQUENCE [LARGE SCALE GENOMIC DNA]</scope>
    <source>
        <strain evidence="12 13">DSM 1911</strain>
    </source>
</reference>
<dbReference type="GO" id="GO:0044209">
    <property type="term" value="P:AMP salvage"/>
    <property type="evidence" value="ECO:0007669"/>
    <property type="project" value="UniProtKB-UniRule"/>
</dbReference>
<dbReference type="PRINTS" id="PR00094">
    <property type="entry name" value="ADENYLTKNASE"/>
</dbReference>
<comment type="function">
    <text evidence="8">Catalyzes the reversible transfer of the terminal phosphate group between ATP and AMP. Plays an important role in cellular energy homeostasis and in adenine nucleotide metabolism.</text>
</comment>
<dbReference type="PROSITE" id="PS00113">
    <property type="entry name" value="ADENYLATE_KINASE"/>
    <property type="match status" value="1"/>
</dbReference>